<reference evidence="2 3" key="1">
    <citation type="journal article" date="2019" name="Sci. Rep.">
        <title>Orb-weaving spider Araneus ventricosus genome elucidates the spidroin gene catalogue.</title>
        <authorList>
            <person name="Kono N."/>
            <person name="Nakamura H."/>
            <person name="Ohtoshi R."/>
            <person name="Moran D.A.P."/>
            <person name="Shinohara A."/>
            <person name="Yoshida Y."/>
            <person name="Fujiwara M."/>
            <person name="Mori M."/>
            <person name="Tomita M."/>
            <person name="Arakawa K."/>
        </authorList>
    </citation>
    <scope>NUCLEOTIDE SEQUENCE [LARGE SCALE GENOMIC DNA]</scope>
</reference>
<dbReference type="PANTHER" id="PTHR20872">
    <property type="match status" value="1"/>
</dbReference>
<dbReference type="InterPro" id="IPR036047">
    <property type="entry name" value="F-box-like_dom_sf"/>
</dbReference>
<name>A0A4Y2MET1_ARAVE</name>
<dbReference type="Pfam" id="PF00646">
    <property type="entry name" value="F-box"/>
    <property type="match status" value="1"/>
</dbReference>
<organism evidence="2 3">
    <name type="scientific">Araneus ventricosus</name>
    <name type="common">Orbweaver spider</name>
    <name type="synonym">Epeira ventricosa</name>
    <dbReference type="NCBI Taxonomy" id="182803"/>
    <lineage>
        <taxon>Eukaryota</taxon>
        <taxon>Metazoa</taxon>
        <taxon>Ecdysozoa</taxon>
        <taxon>Arthropoda</taxon>
        <taxon>Chelicerata</taxon>
        <taxon>Arachnida</taxon>
        <taxon>Araneae</taxon>
        <taxon>Araneomorphae</taxon>
        <taxon>Entelegynae</taxon>
        <taxon>Araneoidea</taxon>
        <taxon>Araneidae</taxon>
        <taxon>Araneus</taxon>
    </lineage>
</organism>
<keyword evidence="3" id="KW-1185">Reference proteome</keyword>
<dbReference type="PROSITE" id="PS50181">
    <property type="entry name" value="FBOX"/>
    <property type="match status" value="1"/>
</dbReference>
<dbReference type="InterPro" id="IPR001810">
    <property type="entry name" value="F-box_dom"/>
</dbReference>
<proteinExistence type="predicted"/>
<dbReference type="Gene3D" id="1.20.1280.50">
    <property type="match status" value="1"/>
</dbReference>
<evidence type="ECO:0000313" key="3">
    <source>
        <dbReference type="Proteomes" id="UP000499080"/>
    </source>
</evidence>
<dbReference type="PANTHER" id="PTHR20872:SF1">
    <property type="entry name" value="F-BOX DOMAIN-CONTAINING PROTEIN"/>
    <property type="match status" value="1"/>
</dbReference>
<feature type="domain" description="F-box" evidence="1">
    <location>
        <begin position="112"/>
        <end position="158"/>
    </location>
</feature>
<dbReference type="Proteomes" id="UP000499080">
    <property type="component" value="Unassembled WGS sequence"/>
</dbReference>
<evidence type="ECO:0000259" key="1">
    <source>
        <dbReference type="PROSITE" id="PS50181"/>
    </source>
</evidence>
<dbReference type="EMBL" id="BGPR01007268">
    <property type="protein sequence ID" value="GBN25631.1"/>
    <property type="molecule type" value="Genomic_DNA"/>
</dbReference>
<dbReference type="AlphaFoldDB" id="A0A4Y2MET1"/>
<gene>
    <name evidence="2" type="ORF">AVEN_121689_1</name>
</gene>
<dbReference type="OrthoDB" id="6409609at2759"/>
<protein>
    <recommendedName>
        <fullName evidence="1">F-box domain-containing protein</fullName>
    </recommendedName>
</protein>
<evidence type="ECO:0000313" key="2">
    <source>
        <dbReference type="EMBL" id="GBN25631.1"/>
    </source>
</evidence>
<comment type="caution">
    <text evidence="2">The sequence shown here is derived from an EMBL/GenBank/DDBJ whole genome shotgun (WGS) entry which is preliminary data.</text>
</comment>
<accession>A0A4Y2MET1</accession>
<dbReference type="SUPFAM" id="SSF81383">
    <property type="entry name" value="F-box domain"/>
    <property type="match status" value="1"/>
</dbReference>
<sequence length="274" mass="31964">MFKGSILVPSVGLGALLFPAVNNGKSDVSQTNRGYQNRPDHKSNLRKKLNLDTHLFSLFKALIQKFVSIFTSEIVSDADEIDRISVQYTEEKRDREIAQSIAANETEEFDKEVKWSELPSIPLEKIYSFLTREDQVNMSLVCRSWSEGYGSSSVWKTFRFALTESQLSMDSCPLMKFAQKYSNMFRHVEIICPYVENNLLVKNWCRYFVEFLQILTRNTQLISVKFRNFPNSLRPTDTPTYNVIYRTLAEFLASQHHLKRVEFDRCPFEYQESV</sequence>